<reference evidence="1 2" key="1">
    <citation type="submission" date="2012-09" db="EMBL/GenBank/DDBJ databases">
        <title>Genome Sequence of alkane-degrading Bacterium Alcanivorax sp. 521-1.</title>
        <authorList>
            <person name="Lai Q."/>
            <person name="Shao Z."/>
        </authorList>
    </citation>
    <scope>NUCLEOTIDE SEQUENCE [LARGE SCALE GENOMIC DNA]</scope>
    <source>
        <strain evidence="1 2">521-1</strain>
    </source>
</reference>
<protein>
    <recommendedName>
        <fullName evidence="3">DUF695 domain-containing protein</fullName>
    </recommendedName>
</protein>
<sequence>MGVAPKFSVELLYDDIEKIAKHYGYGLLKGIYNAEPDVFYGIEKIKKNEELADVFLLSSCPDKNVALSFEINQEMVDKEMLGGNPYFFEFLRDVEQIVNNKSDKMYIFFASEWSAGDRIRFGYGSIAELIARLSMPGGWAVRYYDPIKKVMYDDDSEPFVFEVFIGE</sequence>
<proteinExistence type="predicted"/>
<organism evidence="1 2">
    <name type="scientific">Alloalcanivorax profundimaris</name>
    <dbReference type="NCBI Taxonomy" id="2735259"/>
    <lineage>
        <taxon>Bacteria</taxon>
        <taxon>Pseudomonadati</taxon>
        <taxon>Pseudomonadota</taxon>
        <taxon>Gammaproteobacteria</taxon>
        <taxon>Oceanospirillales</taxon>
        <taxon>Alcanivoracaceae</taxon>
        <taxon>Alloalcanivorax</taxon>
    </lineage>
</organism>
<name>A0ABS0ANP3_9GAMM</name>
<evidence type="ECO:0000313" key="2">
    <source>
        <dbReference type="Proteomes" id="UP000662703"/>
    </source>
</evidence>
<dbReference type="Proteomes" id="UP000662703">
    <property type="component" value="Unassembled WGS sequence"/>
</dbReference>
<evidence type="ECO:0000313" key="1">
    <source>
        <dbReference type="EMBL" id="MBF5054865.1"/>
    </source>
</evidence>
<gene>
    <name evidence="1" type="ORF">Y5W_00159</name>
</gene>
<comment type="caution">
    <text evidence="1">The sequence shown here is derived from an EMBL/GenBank/DDBJ whole genome shotgun (WGS) entry which is preliminary data.</text>
</comment>
<keyword evidence="2" id="KW-1185">Reference proteome</keyword>
<dbReference type="EMBL" id="ARXX01000002">
    <property type="protein sequence ID" value="MBF5054865.1"/>
    <property type="molecule type" value="Genomic_DNA"/>
</dbReference>
<evidence type="ECO:0008006" key="3">
    <source>
        <dbReference type="Google" id="ProtNLM"/>
    </source>
</evidence>
<accession>A0ABS0ANP3</accession>